<feature type="compositionally biased region" description="Acidic residues" evidence="1">
    <location>
        <begin position="125"/>
        <end position="142"/>
    </location>
</feature>
<dbReference type="EMBL" id="CM018040">
    <property type="protein sequence ID" value="KAA8535679.1"/>
    <property type="molecule type" value="Genomic_DNA"/>
</dbReference>
<dbReference type="Proteomes" id="UP000325577">
    <property type="component" value="Linkage Group LG17"/>
</dbReference>
<gene>
    <name evidence="2" type="ORF">F0562_030682</name>
</gene>
<organism evidence="2 3">
    <name type="scientific">Nyssa sinensis</name>
    <dbReference type="NCBI Taxonomy" id="561372"/>
    <lineage>
        <taxon>Eukaryota</taxon>
        <taxon>Viridiplantae</taxon>
        <taxon>Streptophyta</taxon>
        <taxon>Embryophyta</taxon>
        <taxon>Tracheophyta</taxon>
        <taxon>Spermatophyta</taxon>
        <taxon>Magnoliopsida</taxon>
        <taxon>eudicotyledons</taxon>
        <taxon>Gunneridae</taxon>
        <taxon>Pentapetalae</taxon>
        <taxon>asterids</taxon>
        <taxon>Cornales</taxon>
        <taxon>Nyssaceae</taxon>
        <taxon>Nyssa</taxon>
    </lineage>
</organism>
<reference evidence="2 3" key="1">
    <citation type="submission" date="2019-09" db="EMBL/GenBank/DDBJ databases">
        <title>A chromosome-level genome assembly of the Chinese tupelo Nyssa sinensis.</title>
        <authorList>
            <person name="Yang X."/>
            <person name="Kang M."/>
            <person name="Yang Y."/>
            <person name="Xiong H."/>
            <person name="Wang M."/>
            <person name="Zhang Z."/>
            <person name="Wang Z."/>
            <person name="Wu H."/>
            <person name="Ma T."/>
            <person name="Liu J."/>
            <person name="Xi Z."/>
        </authorList>
    </citation>
    <scope>NUCLEOTIDE SEQUENCE [LARGE SCALE GENOMIC DNA]</scope>
    <source>
        <strain evidence="2">J267</strain>
        <tissue evidence="2">Leaf</tissue>
    </source>
</reference>
<feature type="region of interest" description="Disordered" evidence="1">
    <location>
        <begin position="125"/>
        <end position="153"/>
    </location>
</feature>
<accession>A0A5J5AZ78</accession>
<evidence type="ECO:0000256" key="1">
    <source>
        <dbReference type="SAM" id="MobiDB-lite"/>
    </source>
</evidence>
<keyword evidence="3" id="KW-1185">Reference proteome</keyword>
<proteinExistence type="predicted"/>
<name>A0A5J5AZ78_9ASTE</name>
<evidence type="ECO:0000313" key="2">
    <source>
        <dbReference type="EMBL" id="KAA8535679.1"/>
    </source>
</evidence>
<sequence length="153" mass="17832">MHMMATLEPVKYESHDLEAQFQLQLMDTIESAARITQLQRELEAAQVDLTSARLASKEIQKNLETIIDLAIAREFERDFAHSELERVRKELEIAKGYNPRIKRLAKVLPDFDPSTLDEIEIPFEELDDEHEEEEEEEEEETEVGLPNQEEPLI</sequence>
<dbReference type="OrthoDB" id="6436679at2759"/>
<evidence type="ECO:0000313" key="3">
    <source>
        <dbReference type="Proteomes" id="UP000325577"/>
    </source>
</evidence>
<protein>
    <submittedName>
        <fullName evidence="2">Uncharacterized protein</fullName>
    </submittedName>
</protein>
<dbReference type="AlphaFoldDB" id="A0A5J5AZ78"/>